<accession>A0AAD5W3R1</accession>
<evidence type="ECO:0000313" key="2">
    <source>
        <dbReference type="Proteomes" id="UP001213000"/>
    </source>
</evidence>
<dbReference type="Proteomes" id="UP001213000">
    <property type="component" value="Unassembled WGS sequence"/>
</dbReference>
<organism evidence="1 2">
    <name type="scientific">Leucocoprinus birnbaumii</name>
    <dbReference type="NCBI Taxonomy" id="56174"/>
    <lineage>
        <taxon>Eukaryota</taxon>
        <taxon>Fungi</taxon>
        <taxon>Dikarya</taxon>
        <taxon>Basidiomycota</taxon>
        <taxon>Agaricomycotina</taxon>
        <taxon>Agaricomycetes</taxon>
        <taxon>Agaricomycetidae</taxon>
        <taxon>Agaricales</taxon>
        <taxon>Agaricineae</taxon>
        <taxon>Agaricaceae</taxon>
        <taxon>Leucocoprinus</taxon>
    </lineage>
</organism>
<protein>
    <submittedName>
        <fullName evidence="1">Uncharacterized protein</fullName>
    </submittedName>
</protein>
<dbReference type="EMBL" id="JANIEX010000013">
    <property type="protein sequence ID" value="KAJ3576367.1"/>
    <property type="molecule type" value="Genomic_DNA"/>
</dbReference>
<dbReference type="AlphaFoldDB" id="A0AAD5W3R1"/>
<reference evidence="1" key="1">
    <citation type="submission" date="2022-07" db="EMBL/GenBank/DDBJ databases">
        <title>Genome Sequence of Leucocoprinus birnbaumii.</title>
        <authorList>
            <person name="Buettner E."/>
        </authorList>
    </citation>
    <scope>NUCLEOTIDE SEQUENCE</scope>
    <source>
        <strain evidence="1">VT141</strain>
    </source>
</reference>
<proteinExistence type="predicted"/>
<keyword evidence="2" id="KW-1185">Reference proteome</keyword>
<sequence>MDPPTDPPHANTPSEFNVPVSFTVGTTPAGTQYLIPSFLQPATDVGLEAEAFVRRTGATNAPGGKQSMDHLFHTFVDGGKVPMPIVPSLTDRERLALHAEIKALQTRYGLSYKDAGHRLYLAEARKARVFENAAISLRAVATEAADLIEDIEQKLKAIDAGTSQNSGNPQSPNIP</sequence>
<gene>
    <name evidence="1" type="ORF">NP233_g455</name>
</gene>
<name>A0AAD5W3R1_9AGAR</name>
<evidence type="ECO:0000313" key="1">
    <source>
        <dbReference type="EMBL" id="KAJ3576367.1"/>
    </source>
</evidence>
<comment type="caution">
    <text evidence="1">The sequence shown here is derived from an EMBL/GenBank/DDBJ whole genome shotgun (WGS) entry which is preliminary data.</text>
</comment>